<keyword evidence="3" id="KW-0732">Signal</keyword>
<feature type="chain" id="PRO_5016048152" description="Beta-lactamase-related domain-containing protein" evidence="3">
    <location>
        <begin position="30"/>
        <end position="489"/>
    </location>
</feature>
<dbReference type="Proteomes" id="UP000244906">
    <property type="component" value="Unassembled WGS sequence"/>
</dbReference>
<keyword evidence="2" id="KW-0472">Membrane</keyword>
<sequence length="489" mass="53972">MFLIKIECYMKLNQIKHTLLPMLFVCAVAAVTTITTTKTAIANTAEEANFAASTQIYLDSLPGASWSNEPFHGAVLLTRDGKAIFEYDDSGVKQATYEIGSTTKLMVATAIMQLVEQGKLSLTQSVGSLLPRFAEQYPDVTIIHLLSHSSGISEYVTSELLKRGSAFSRQEIRQIISDQQKTMPAGLEHEYSNTNYLLLGLIIEKLSGLTWQQYLKQNVFQPSGMLHISTKPATAPLYYLEQDKLIAGDPVNASLAFSAGALTASPQDLMAFYKAFTSDQLLSSSSRKLMSQEVAPGSDYGLGVMLENASIKDQKIRYMGHGGSTPTSSSHFVFDDINRCALVIFQTPSKAFDLYRVQKTLLNACQSGVAPKALAKKETIVLSDEYRTQLPGDYLMEAKVLEIVKSQLSVELAEQIKTLQVRLENNQLIFDFVGQEAFPVEPMSDGTLQFKSAKVTIVPRKEDGKITGFIFKQPRVGLPYIKTKPLLLK</sequence>
<dbReference type="Gene3D" id="3.40.710.10">
    <property type="entry name" value="DD-peptidase/beta-lactamase superfamily"/>
    <property type="match status" value="1"/>
</dbReference>
<keyword evidence="6" id="KW-1185">Reference proteome</keyword>
<dbReference type="GO" id="GO:0016020">
    <property type="term" value="C:membrane"/>
    <property type="evidence" value="ECO:0007669"/>
    <property type="project" value="UniProtKB-SubCell"/>
</dbReference>
<evidence type="ECO:0000259" key="4">
    <source>
        <dbReference type="Pfam" id="PF00144"/>
    </source>
</evidence>
<evidence type="ECO:0000256" key="3">
    <source>
        <dbReference type="SAM" id="SignalP"/>
    </source>
</evidence>
<dbReference type="PANTHER" id="PTHR46825">
    <property type="entry name" value="D-ALANYL-D-ALANINE-CARBOXYPEPTIDASE/ENDOPEPTIDASE AMPH"/>
    <property type="match status" value="1"/>
</dbReference>
<organism evidence="5 6">
    <name type="scientific">Pelagibaculum spongiae</name>
    <dbReference type="NCBI Taxonomy" id="2080658"/>
    <lineage>
        <taxon>Bacteria</taxon>
        <taxon>Pseudomonadati</taxon>
        <taxon>Pseudomonadota</taxon>
        <taxon>Gammaproteobacteria</taxon>
        <taxon>Oceanospirillales</taxon>
        <taxon>Pelagibaculum</taxon>
    </lineage>
</organism>
<dbReference type="PANTHER" id="PTHR46825:SF11">
    <property type="entry name" value="PENICILLIN-BINDING PROTEIN 4"/>
    <property type="match status" value="1"/>
</dbReference>
<dbReference type="Pfam" id="PF00144">
    <property type="entry name" value="Beta-lactamase"/>
    <property type="match status" value="1"/>
</dbReference>
<proteinExistence type="predicted"/>
<comment type="subcellular location">
    <subcellularLocation>
        <location evidence="1">Membrane</location>
    </subcellularLocation>
</comment>
<accession>A0A2V1H5I2</accession>
<name>A0A2V1H5I2_9GAMM</name>
<dbReference type="AlphaFoldDB" id="A0A2V1H5I2"/>
<dbReference type="SUPFAM" id="SSF56601">
    <property type="entry name" value="beta-lactamase/transpeptidase-like"/>
    <property type="match status" value="1"/>
</dbReference>
<dbReference type="EMBL" id="QDDL01000001">
    <property type="protein sequence ID" value="PVZ72518.1"/>
    <property type="molecule type" value="Genomic_DNA"/>
</dbReference>
<comment type="caution">
    <text evidence="5">The sequence shown here is derived from an EMBL/GenBank/DDBJ whole genome shotgun (WGS) entry which is preliminary data.</text>
</comment>
<evidence type="ECO:0000313" key="6">
    <source>
        <dbReference type="Proteomes" id="UP000244906"/>
    </source>
</evidence>
<dbReference type="InterPro" id="IPR050491">
    <property type="entry name" value="AmpC-like"/>
</dbReference>
<dbReference type="InterPro" id="IPR012338">
    <property type="entry name" value="Beta-lactam/transpept-like"/>
</dbReference>
<evidence type="ECO:0000256" key="2">
    <source>
        <dbReference type="ARBA" id="ARBA00023136"/>
    </source>
</evidence>
<gene>
    <name evidence="5" type="ORF">DC094_05820</name>
</gene>
<evidence type="ECO:0000313" key="5">
    <source>
        <dbReference type="EMBL" id="PVZ72518.1"/>
    </source>
</evidence>
<dbReference type="InterPro" id="IPR001466">
    <property type="entry name" value="Beta-lactam-related"/>
</dbReference>
<protein>
    <recommendedName>
        <fullName evidence="4">Beta-lactamase-related domain-containing protein</fullName>
    </recommendedName>
</protein>
<feature type="signal peptide" evidence="3">
    <location>
        <begin position="1"/>
        <end position="29"/>
    </location>
</feature>
<evidence type="ECO:0000256" key="1">
    <source>
        <dbReference type="ARBA" id="ARBA00004370"/>
    </source>
</evidence>
<reference evidence="5 6" key="1">
    <citation type="submission" date="2018-04" db="EMBL/GenBank/DDBJ databases">
        <title>Thalassorhabdus spongiae gen. nov., sp. nov., isolated from a marine sponge in South-West Iceland.</title>
        <authorList>
            <person name="Knobloch S."/>
            <person name="Daussin A."/>
            <person name="Johannsson R."/>
            <person name="Marteinsson V.T."/>
        </authorList>
    </citation>
    <scope>NUCLEOTIDE SEQUENCE [LARGE SCALE GENOMIC DNA]</scope>
    <source>
        <strain evidence="5 6">Hp12</strain>
    </source>
</reference>
<feature type="domain" description="Beta-lactamase-related" evidence="4">
    <location>
        <begin position="74"/>
        <end position="345"/>
    </location>
</feature>